<evidence type="ECO:0000313" key="1">
    <source>
        <dbReference type="EMBL" id="VEL26840.1"/>
    </source>
</evidence>
<comment type="caution">
    <text evidence="1">The sequence shown here is derived from an EMBL/GenBank/DDBJ whole genome shotgun (WGS) entry which is preliminary data.</text>
</comment>
<name>A0A3S5CPY0_9PLAT</name>
<dbReference type="Proteomes" id="UP000784294">
    <property type="component" value="Unassembled WGS sequence"/>
</dbReference>
<reference evidence="1" key="1">
    <citation type="submission" date="2018-11" db="EMBL/GenBank/DDBJ databases">
        <authorList>
            <consortium name="Pathogen Informatics"/>
        </authorList>
    </citation>
    <scope>NUCLEOTIDE SEQUENCE</scope>
</reference>
<accession>A0A3S5CPY0</accession>
<protein>
    <submittedName>
        <fullName evidence="1">Uncharacterized protein</fullName>
    </submittedName>
</protein>
<organism evidence="1 2">
    <name type="scientific">Protopolystoma xenopodis</name>
    <dbReference type="NCBI Taxonomy" id="117903"/>
    <lineage>
        <taxon>Eukaryota</taxon>
        <taxon>Metazoa</taxon>
        <taxon>Spiralia</taxon>
        <taxon>Lophotrochozoa</taxon>
        <taxon>Platyhelminthes</taxon>
        <taxon>Monogenea</taxon>
        <taxon>Polyopisthocotylea</taxon>
        <taxon>Polystomatidea</taxon>
        <taxon>Polystomatidae</taxon>
        <taxon>Protopolystoma</taxon>
    </lineage>
</organism>
<keyword evidence="2" id="KW-1185">Reference proteome</keyword>
<dbReference type="EMBL" id="CAAALY010083073">
    <property type="protein sequence ID" value="VEL26840.1"/>
    <property type="molecule type" value="Genomic_DNA"/>
</dbReference>
<proteinExistence type="predicted"/>
<dbReference type="AlphaFoldDB" id="A0A3S5CPY0"/>
<sequence length="77" mass="8659">MNLCRTGAEVYGRPHRPQSLIRLGRCFSRYCPCLAVRSTGYSSQSPNPSTAFLLCLPSKLTSTAEPTDSFMWWGDRQ</sequence>
<evidence type="ECO:0000313" key="2">
    <source>
        <dbReference type="Proteomes" id="UP000784294"/>
    </source>
</evidence>
<gene>
    <name evidence="1" type="ORF">PXEA_LOCUS20280</name>
</gene>